<dbReference type="AlphaFoldDB" id="A0A392QDY8"/>
<feature type="non-terminal residue" evidence="3">
    <location>
        <position position="94"/>
    </location>
</feature>
<evidence type="ECO:0000313" key="3">
    <source>
        <dbReference type="EMBL" id="MCI21950.1"/>
    </source>
</evidence>
<sequence>MLPPLYNNSETGPRISSSSDPEESSSFESIFQGRKSMDSFLPPEFTSLSFDSERLSSSTSQAVDDMEAEMRRLKLELKQTLEMYNTACKEALTA</sequence>
<protein>
    <submittedName>
        <fullName evidence="3">U-box domain-containing protein 52-like</fullName>
    </submittedName>
</protein>
<accession>A0A392QDY8</accession>
<keyword evidence="4" id="KW-1185">Reference proteome</keyword>
<dbReference type="Proteomes" id="UP000265520">
    <property type="component" value="Unassembled WGS sequence"/>
</dbReference>
<organism evidence="3 4">
    <name type="scientific">Trifolium medium</name>
    <dbReference type="NCBI Taxonomy" id="97028"/>
    <lineage>
        <taxon>Eukaryota</taxon>
        <taxon>Viridiplantae</taxon>
        <taxon>Streptophyta</taxon>
        <taxon>Embryophyta</taxon>
        <taxon>Tracheophyta</taxon>
        <taxon>Spermatophyta</taxon>
        <taxon>Magnoliopsida</taxon>
        <taxon>eudicotyledons</taxon>
        <taxon>Gunneridae</taxon>
        <taxon>Pentapetalae</taxon>
        <taxon>rosids</taxon>
        <taxon>fabids</taxon>
        <taxon>Fabales</taxon>
        <taxon>Fabaceae</taxon>
        <taxon>Papilionoideae</taxon>
        <taxon>50 kb inversion clade</taxon>
        <taxon>NPAAA clade</taxon>
        <taxon>Hologalegina</taxon>
        <taxon>IRL clade</taxon>
        <taxon>Trifolieae</taxon>
        <taxon>Trifolium</taxon>
    </lineage>
</organism>
<comment type="caution">
    <text evidence="3">The sequence shown here is derived from an EMBL/GenBank/DDBJ whole genome shotgun (WGS) entry which is preliminary data.</text>
</comment>
<dbReference type="EMBL" id="LXQA010127713">
    <property type="protein sequence ID" value="MCI21950.1"/>
    <property type="molecule type" value="Genomic_DNA"/>
</dbReference>
<keyword evidence="1" id="KW-0175">Coiled coil</keyword>
<feature type="region of interest" description="Disordered" evidence="2">
    <location>
        <begin position="1"/>
        <end position="31"/>
    </location>
</feature>
<feature type="compositionally biased region" description="Polar residues" evidence="2">
    <location>
        <begin position="1"/>
        <end position="15"/>
    </location>
</feature>
<feature type="coiled-coil region" evidence="1">
    <location>
        <begin position="56"/>
        <end position="83"/>
    </location>
</feature>
<reference evidence="3 4" key="1">
    <citation type="journal article" date="2018" name="Front. Plant Sci.">
        <title>Red Clover (Trifolium pratense) and Zigzag Clover (T. medium) - A Picture of Genomic Similarities and Differences.</title>
        <authorList>
            <person name="Dluhosova J."/>
            <person name="Istvanek J."/>
            <person name="Nedelnik J."/>
            <person name="Repkova J."/>
        </authorList>
    </citation>
    <scope>NUCLEOTIDE SEQUENCE [LARGE SCALE GENOMIC DNA]</scope>
    <source>
        <strain evidence="4">cv. 10/8</strain>
        <tissue evidence="3">Leaf</tissue>
    </source>
</reference>
<proteinExistence type="predicted"/>
<name>A0A392QDY8_9FABA</name>
<evidence type="ECO:0000256" key="1">
    <source>
        <dbReference type="SAM" id="Coils"/>
    </source>
</evidence>
<evidence type="ECO:0000313" key="4">
    <source>
        <dbReference type="Proteomes" id="UP000265520"/>
    </source>
</evidence>
<evidence type="ECO:0000256" key="2">
    <source>
        <dbReference type="SAM" id="MobiDB-lite"/>
    </source>
</evidence>